<keyword evidence="4" id="KW-0285">Flavoprotein</keyword>
<dbReference type="PANTHER" id="PTHR30040">
    <property type="entry name" value="THIAMINE BIOSYNTHESIS LIPOPROTEIN APBE"/>
    <property type="match status" value="1"/>
</dbReference>
<evidence type="ECO:0000256" key="6">
    <source>
        <dbReference type="ARBA" id="ARBA00022723"/>
    </source>
</evidence>
<protein>
    <recommendedName>
        <fullName evidence="3">FAD:protein FMN transferase</fullName>
        <ecNumber evidence="2">2.7.1.180</ecNumber>
    </recommendedName>
    <alternativeName>
        <fullName evidence="9">Flavin transferase</fullName>
    </alternativeName>
</protein>
<organism evidence="11 12">
    <name type="scientific">Arthrobacter horti</name>
    <dbReference type="NCBI Taxonomy" id="3068273"/>
    <lineage>
        <taxon>Bacteria</taxon>
        <taxon>Bacillati</taxon>
        <taxon>Actinomycetota</taxon>
        <taxon>Actinomycetes</taxon>
        <taxon>Micrococcales</taxon>
        <taxon>Micrococcaceae</taxon>
        <taxon>Arthrobacter</taxon>
    </lineage>
</organism>
<dbReference type="EMBL" id="JAVALS010000014">
    <property type="protein sequence ID" value="MDP5228409.1"/>
    <property type="molecule type" value="Genomic_DNA"/>
</dbReference>
<comment type="caution">
    <text evidence="11">The sequence shown here is derived from an EMBL/GenBank/DDBJ whole genome shotgun (WGS) entry which is preliminary data.</text>
</comment>
<dbReference type="PANTHER" id="PTHR30040:SF2">
    <property type="entry name" value="FAD:PROTEIN FMN TRANSFERASE"/>
    <property type="match status" value="1"/>
</dbReference>
<gene>
    <name evidence="11" type="ORF">Q9R02_14690</name>
</gene>
<evidence type="ECO:0000256" key="10">
    <source>
        <dbReference type="ARBA" id="ARBA00048540"/>
    </source>
</evidence>
<name>A0ABT9ITF9_9MICC</name>
<sequence>MPPAAPLEFDALGTSWWIRAEGLESVLEGRVRDRLNDFDATWSRFRGDSLAMRLAAPADVGRADGERTVEFPAEAAPLGRLYRELHDLSGGSVTPFIGASLAQLGYDPDYSLQPHGEPVPAPRWGEDVDWDGRTVSARTPVVLDIGAAGKGLAVDLVCEILLGAGLTDFLVDAGGDMRRHGGTSDRIALENPFDTRQAIGVVELHDGALAASAVNRRAWGEGLHHVLDGLTGRPVRRVVASWVLAPDAMTADGLATALFFVPGVNLAERHDVHWLSVHSDGHAEGSPYFLEGLHR</sequence>
<dbReference type="SUPFAM" id="SSF143631">
    <property type="entry name" value="ApbE-like"/>
    <property type="match status" value="1"/>
</dbReference>
<evidence type="ECO:0000256" key="7">
    <source>
        <dbReference type="ARBA" id="ARBA00022827"/>
    </source>
</evidence>
<dbReference type="EC" id="2.7.1.180" evidence="2"/>
<dbReference type="Pfam" id="PF02424">
    <property type="entry name" value="ApbE"/>
    <property type="match status" value="1"/>
</dbReference>
<evidence type="ECO:0000256" key="5">
    <source>
        <dbReference type="ARBA" id="ARBA00022679"/>
    </source>
</evidence>
<comment type="cofactor">
    <cofactor evidence="1">
        <name>Mg(2+)</name>
        <dbReference type="ChEBI" id="CHEBI:18420"/>
    </cofactor>
</comment>
<keyword evidence="5 11" id="KW-0808">Transferase</keyword>
<evidence type="ECO:0000256" key="9">
    <source>
        <dbReference type="ARBA" id="ARBA00031306"/>
    </source>
</evidence>
<keyword evidence="7" id="KW-0274">FAD</keyword>
<dbReference type="RefSeq" id="WP_305997447.1">
    <property type="nucleotide sequence ID" value="NZ_JAVALS010000014.1"/>
</dbReference>
<evidence type="ECO:0000256" key="2">
    <source>
        <dbReference type="ARBA" id="ARBA00011955"/>
    </source>
</evidence>
<keyword evidence="12" id="KW-1185">Reference proteome</keyword>
<keyword evidence="8" id="KW-0460">Magnesium</keyword>
<evidence type="ECO:0000256" key="8">
    <source>
        <dbReference type="ARBA" id="ARBA00022842"/>
    </source>
</evidence>
<keyword evidence="6" id="KW-0479">Metal-binding</keyword>
<dbReference type="Gene3D" id="3.10.520.10">
    <property type="entry name" value="ApbE-like domains"/>
    <property type="match status" value="1"/>
</dbReference>
<proteinExistence type="predicted"/>
<dbReference type="InterPro" id="IPR024932">
    <property type="entry name" value="ApbE"/>
</dbReference>
<evidence type="ECO:0000256" key="1">
    <source>
        <dbReference type="ARBA" id="ARBA00001946"/>
    </source>
</evidence>
<evidence type="ECO:0000256" key="3">
    <source>
        <dbReference type="ARBA" id="ARBA00016337"/>
    </source>
</evidence>
<accession>A0ABT9ITF9</accession>
<dbReference type="Proteomes" id="UP001232725">
    <property type="component" value="Unassembled WGS sequence"/>
</dbReference>
<dbReference type="GO" id="GO:0016740">
    <property type="term" value="F:transferase activity"/>
    <property type="evidence" value="ECO:0007669"/>
    <property type="project" value="UniProtKB-KW"/>
</dbReference>
<evidence type="ECO:0000256" key="4">
    <source>
        <dbReference type="ARBA" id="ARBA00022630"/>
    </source>
</evidence>
<reference evidence="11 12" key="1">
    <citation type="submission" date="2023-08" db="EMBL/GenBank/DDBJ databases">
        <title>Arthrobacter horti sp. nov., isolated from forest soil.</title>
        <authorList>
            <person name="Park M."/>
        </authorList>
    </citation>
    <scope>NUCLEOTIDE SEQUENCE [LARGE SCALE GENOMIC DNA]</scope>
    <source>
        <strain evidence="11 12">YJM1</strain>
    </source>
</reference>
<evidence type="ECO:0000313" key="12">
    <source>
        <dbReference type="Proteomes" id="UP001232725"/>
    </source>
</evidence>
<comment type="catalytic activity">
    <reaction evidence="10">
        <text>L-threonyl-[protein] + FAD = FMN-L-threonyl-[protein] + AMP + H(+)</text>
        <dbReference type="Rhea" id="RHEA:36847"/>
        <dbReference type="Rhea" id="RHEA-COMP:11060"/>
        <dbReference type="Rhea" id="RHEA-COMP:11061"/>
        <dbReference type="ChEBI" id="CHEBI:15378"/>
        <dbReference type="ChEBI" id="CHEBI:30013"/>
        <dbReference type="ChEBI" id="CHEBI:57692"/>
        <dbReference type="ChEBI" id="CHEBI:74257"/>
        <dbReference type="ChEBI" id="CHEBI:456215"/>
        <dbReference type="EC" id="2.7.1.180"/>
    </reaction>
</comment>
<dbReference type="InterPro" id="IPR003374">
    <property type="entry name" value="ApbE-like_sf"/>
</dbReference>
<evidence type="ECO:0000313" key="11">
    <source>
        <dbReference type="EMBL" id="MDP5228409.1"/>
    </source>
</evidence>